<proteinExistence type="predicted"/>
<evidence type="ECO:0000313" key="1">
    <source>
        <dbReference type="EMBL" id="GMI17335.1"/>
    </source>
</evidence>
<accession>A0A9W7FSP0</accession>
<evidence type="ECO:0000313" key="2">
    <source>
        <dbReference type="Proteomes" id="UP001165122"/>
    </source>
</evidence>
<protein>
    <submittedName>
        <fullName evidence="1">Uncharacterized protein</fullName>
    </submittedName>
</protein>
<comment type="caution">
    <text evidence="1">The sequence shown here is derived from an EMBL/GenBank/DDBJ whole genome shotgun (WGS) entry which is preliminary data.</text>
</comment>
<dbReference type="EMBL" id="BRXW01000288">
    <property type="protein sequence ID" value="GMI17335.1"/>
    <property type="molecule type" value="Genomic_DNA"/>
</dbReference>
<reference evidence="2" key="1">
    <citation type="journal article" date="2023" name="Commun. Biol.">
        <title>Genome analysis of Parmales, the sister group of diatoms, reveals the evolutionary specialization of diatoms from phago-mixotrophs to photoautotrophs.</title>
        <authorList>
            <person name="Ban H."/>
            <person name="Sato S."/>
            <person name="Yoshikawa S."/>
            <person name="Yamada K."/>
            <person name="Nakamura Y."/>
            <person name="Ichinomiya M."/>
            <person name="Sato N."/>
            <person name="Blanc-Mathieu R."/>
            <person name="Endo H."/>
            <person name="Kuwata A."/>
            <person name="Ogata H."/>
        </authorList>
    </citation>
    <scope>NUCLEOTIDE SEQUENCE [LARGE SCALE GENOMIC DNA]</scope>
    <source>
        <strain evidence="2">NIES 3700</strain>
    </source>
</reference>
<organism evidence="1 2">
    <name type="scientific">Triparma laevis f. longispina</name>
    <dbReference type="NCBI Taxonomy" id="1714387"/>
    <lineage>
        <taxon>Eukaryota</taxon>
        <taxon>Sar</taxon>
        <taxon>Stramenopiles</taxon>
        <taxon>Ochrophyta</taxon>
        <taxon>Bolidophyceae</taxon>
        <taxon>Parmales</taxon>
        <taxon>Triparmaceae</taxon>
        <taxon>Triparma</taxon>
    </lineage>
</organism>
<dbReference type="AlphaFoldDB" id="A0A9W7FSP0"/>
<keyword evidence="2" id="KW-1185">Reference proteome</keyword>
<name>A0A9W7FSP0_9STRA</name>
<gene>
    <name evidence="1" type="ORF">TrLO_g12473</name>
</gene>
<dbReference type="Proteomes" id="UP001165122">
    <property type="component" value="Unassembled WGS sequence"/>
</dbReference>
<sequence length="106" mass="11729">MFLLYDLACVQRSKLAEDLTLNDQVNMMNQHDTLPATHKFALKLLEFSKRARGGGEVKIADIDSVVATAHAKDMAVRRSLITLHRLRFGGALAVDSKVDKPADVTH</sequence>